<gene>
    <name evidence="3" type="ORF">AF331_00170</name>
</gene>
<sequence length="61" mass="6849">MSVTLVLIISIAICILVIFISALTTSKAYTSVKHTVDPIENNPHLEHMEKEDNQKNEEPKT</sequence>
<keyword evidence="2" id="KW-0472">Membrane</keyword>
<feature type="region of interest" description="Disordered" evidence="1">
    <location>
        <begin position="38"/>
        <end position="61"/>
    </location>
</feature>
<keyword evidence="2" id="KW-0812">Transmembrane</keyword>
<evidence type="ECO:0000313" key="4">
    <source>
        <dbReference type="Proteomes" id="UP000037405"/>
    </source>
</evidence>
<dbReference type="InterPro" id="IPR047753">
    <property type="entry name" value="YtzI-like"/>
</dbReference>
<dbReference type="Proteomes" id="UP000037405">
    <property type="component" value="Unassembled WGS sequence"/>
</dbReference>
<dbReference type="RefSeq" id="WP_053426247.1">
    <property type="nucleotide sequence ID" value="NZ_BSED01000102.1"/>
</dbReference>
<evidence type="ECO:0000256" key="2">
    <source>
        <dbReference type="SAM" id="Phobius"/>
    </source>
</evidence>
<dbReference type="NCBIfam" id="NF033232">
    <property type="entry name" value="small_YtzI"/>
    <property type="match status" value="1"/>
</dbReference>
<comment type="caution">
    <text evidence="3">The sequence shown here is derived from an EMBL/GenBank/DDBJ whole genome shotgun (WGS) entry which is preliminary data.</text>
</comment>
<name>A0A0M0GND6_9BACI</name>
<protein>
    <recommendedName>
        <fullName evidence="5">YtzI protein</fullName>
    </recommendedName>
</protein>
<dbReference type="AlphaFoldDB" id="A0A0M0GND6"/>
<evidence type="ECO:0008006" key="5">
    <source>
        <dbReference type="Google" id="ProtNLM"/>
    </source>
</evidence>
<keyword evidence="4" id="KW-1185">Reference proteome</keyword>
<dbReference type="OrthoDB" id="2941797at2"/>
<dbReference type="PATRIC" id="fig|189381.12.peg.96"/>
<reference evidence="4" key="1">
    <citation type="submission" date="2015-07" db="EMBL/GenBank/DDBJ databases">
        <title>Fjat-14235 jcm11544.</title>
        <authorList>
            <person name="Liu B."/>
            <person name="Wang J."/>
            <person name="Zhu Y."/>
            <person name="Liu G."/>
            <person name="Chen Q."/>
            <person name="Chen Z."/>
            <person name="Lan J."/>
            <person name="Che J."/>
            <person name="Ge C."/>
            <person name="Shi H."/>
            <person name="Pan Z."/>
            <person name="Liu X."/>
        </authorList>
    </citation>
    <scope>NUCLEOTIDE SEQUENCE [LARGE SCALE GENOMIC DNA]</scope>
    <source>
        <strain evidence="4">JCM 11544</strain>
    </source>
</reference>
<feature type="transmembrane region" description="Helical" evidence="2">
    <location>
        <begin position="6"/>
        <end position="24"/>
    </location>
</feature>
<feature type="compositionally biased region" description="Basic and acidic residues" evidence="1">
    <location>
        <begin position="43"/>
        <end position="61"/>
    </location>
</feature>
<keyword evidence="2" id="KW-1133">Transmembrane helix</keyword>
<accession>A0A0M0GND6</accession>
<organism evidence="3 4">
    <name type="scientific">Rossellomorea marisflavi</name>
    <dbReference type="NCBI Taxonomy" id="189381"/>
    <lineage>
        <taxon>Bacteria</taxon>
        <taxon>Bacillati</taxon>
        <taxon>Bacillota</taxon>
        <taxon>Bacilli</taxon>
        <taxon>Bacillales</taxon>
        <taxon>Bacillaceae</taxon>
        <taxon>Rossellomorea</taxon>
    </lineage>
</organism>
<evidence type="ECO:0000256" key="1">
    <source>
        <dbReference type="SAM" id="MobiDB-lite"/>
    </source>
</evidence>
<evidence type="ECO:0000313" key="3">
    <source>
        <dbReference type="EMBL" id="KON91002.1"/>
    </source>
</evidence>
<dbReference type="EMBL" id="LGUE01000001">
    <property type="protein sequence ID" value="KON91002.1"/>
    <property type="molecule type" value="Genomic_DNA"/>
</dbReference>
<proteinExistence type="predicted"/>